<comment type="caution">
    <text evidence="3">The sequence shown here is derived from an EMBL/GenBank/DDBJ whole genome shotgun (WGS) entry which is preliminary data.</text>
</comment>
<protein>
    <submittedName>
        <fullName evidence="3">Redoxin domain-containing protein</fullName>
    </submittedName>
</protein>
<dbReference type="InterPro" id="IPR050553">
    <property type="entry name" value="Thioredoxin_ResA/DsbE_sf"/>
</dbReference>
<dbReference type="GO" id="GO:0016491">
    <property type="term" value="F:oxidoreductase activity"/>
    <property type="evidence" value="ECO:0007669"/>
    <property type="project" value="InterPro"/>
</dbReference>
<dbReference type="RefSeq" id="WP_190920797.1">
    <property type="nucleotide sequence ID" value="NZ_JACXIZ010000044.1"/>
</dbReference>
<keyword evidence="1" id="KW-1015">Disulfide bond</keyword>
<dbReference type="PANTHER" id="PTHR42852:SF17">
    <property type="entry name" value="THIOREDOXIN-LIKE PROTEIN HI_1115"/>
    <property type="match status" value="1"/>
</dbReference>
<proteinExistence type="predicted"/>
<evidence type="ECO:0000313" key="4">
    <source>
        <dbReference type="Proteomes" id="UP000621560"/>
    </source>
</evidence>
<evidence type="ECO:0000259" key="2">
    <source>
        <dbReference type="PROSITE" id="PS51352"/>
    </source>
</evidence>
<dbReference type="CDD" id="cd02966">
    <property type="entry name" value="TlpA_like_family"/>
    <property type="match status" value="1"/>
</dbReference>
<dbReference type="Proteomes" id="UP000621560">
    <property type="component" value="Unassembled WGS sequence"/>
</dbReference>
<dbReference type="InterPro" id="IPR000866">
    <property type="entry name" value="AhpC/TSA"/>
</dbReference>
<dbReference type="AlphaFoldDB" id="A0A927BY05"/>
<sequence length="180" mass="20012">MKRFTGKWRSTAQTALLLLLLGAVAYAVHIHMDATPTPPKIGETAPNVELTLLDGTETALADYRGQGIVLNFWASWCTPCVNELPILNEAYKLSDGTVVVAVNVGEDEETVRKFVQRYDLAFPILLDRDESWMRRYGVSQLPKSFFVDPDGTIVDVYSGEMSEIADVLATMRRLASSVNR</sequence>
<dbReference type="PROSITE" id="PS51352">
    <property type="entry name" value="THIOREDOXIN_2"/>
    <property type="match status" value="1"/>
</dbReference>
<name>A0A927BY05_9BACL</name>
<evidence type="ECO:0000256" key="1">
    <source>
        <dbReference type="ARBA" id="ARBA00023157"/>
    </source>
</evidence>
<keyword evidence="4" id="KW-1185">Reference proteome</keyword>
<dbReference type="PROSITE" id="PS00194">
    <property type="entry name" value="THIOREDOXIN_1"/>
    <property type="match status" value="1"/>
</dbReference>
<dbReference type="InterPro" id="IPR036249">
    <property type="entry name" value="Thioredoxin-like_sf"/>
</dbReference>
<dbReference type="EMBL" id="JACXIZ010000044">
    <property type="protein sequence ID" value="MBD2847690.1"/>
    <property type="molecule type" value="Genomic_DNA"/>
</dbReference>
<dbReference type="SUPFAM" id="SSF52833">
    <property type="entry name" value="Thioredoxin-like"/>
    <property type="match status" value="1"/>
</dbReference>
<accession>A0A927BY05</accession>
<evidence type="ECO:0000313" key="3">
    <source>
        <dbReference type="EMBL" id="MBD2847690.1"/>
    </source>
</evidence>
<dbReference type="InterPro" id="IPR013766">
    <property type="entry name" value="Thioredoxin_domain"/>
</dbReference>
<gene>
    <name evidence="3" type="ORF">IDH44_21065</name>
</gene>
<feature type="domain" description="Thioredoxin" evidence="2">
    <location>
        <begin position="39"/>
        <end position="176"/>
    </location>
</feature>
<dbReference type="Pfam" id="PF00578">
    <property type="entry name" value="AhpC-TSA"/>
    <property type="match status" value="1"/>
</dbReference>
<organism evidence="3 4">
    <name type="scientific">Paenibacillus sabuli</name>
    <dbReference type="NCBI Taxonomy" id="2772509"/>
    <lineage>
        <taxon>Bacteria</taxon>
        <taxon>Bacillati</taxon>
        <taxon>Bacillota</taxon>
        <taxon>Bacilli</taxon>
        <taxon>Bacillales</taxon>
        <taxon>Paenibacillaceae</taxon>
        <taxon>Paenibacillus</taxon>
    </lineage>
</organism>
<dbReference type="GO" id="GO:0016209">
    <property type="term" value="F:antioxidant activity"/>
    <property type="evidence" value="ECO:0007669"/>
    <property type="project" value="InterPro"/>
</dbReference>
<reference evidence="3" key="1">
    <citation type="submission" date="2020-09" db="EMBL/GenBank/DDBJ databases">
        <title>A novel bacterium of genus Paenibacillus, isolated from South China Sea.</title>
        <authorList>
            <person name="Huang H."/>
            <person name="Mo K."/>
            <person name="Hu Y."/>
        </authorList>
    </citation>
    <scope>NUCLEOTIDE SEQUENCE</scope>
    <source>
        <strain evidence="3">IB182496</strain>
    </source>
</reference>
<dbReference type="InterPro" id="IPR017937">
    <property type="entry name" value="Thioredoxin_CS"/>
</dbReference>
<dbReference type="Gene3D" id="3.40.30.10">
    <property type="entry name" value="Glutaredoxin"/>
    <property type="match status" value="1"/>
</dbReference>
<dbReference type="PANTHER" id="PTHR42852">
    <property type="entry name" value="THIOL:DISULFIDE INTERCHANGE PROTEIN DSBE"/>
    <property type="match status" value="1"/>
</dbReference>